<dbReference type="AlphaFoldDB" id="A0A9D2UEL8"/>
<proteinExistence type="predicted"/>
<reference evidence="1" key="1">
    <citation type="journal article" date="2021" name="PeerJ">
        <title>Extensive microbial diversity within the chicken gut microbiome revealed by metagenomics and culture.</title>
        <authorList>
            <person name="Gilroy R."/>
            <person name="Ravi A."/>
            <person name="Getino M."/>
            <person name="Pursley I."/>
            <person name="Horton D.L."/>
            <person name="Alikhan N.F."/>
            <person name="Baker D."/>
            <person name="Gharbi K."/>
            <person name="Hall N."/>
            <person name="Watson M."/>
            <person name="Adriaenssens E.M."/>
            <person name="Foster-Nyarko E."/>
            <person name="Jarju S."/>
            <person name="Secka A."/>
            <person name="Antonio M."/>
            <person name="Oren A."/>
            <person name="Chaudhuri R.R."/>
            <person name="La Ragione R."/>
            <person name="Hildebrand F."/>
            <person name="Pallen M.J."/>
        </authorList>
    </citation>
    <scope>NUCLEOTIDE SEQUENCE</scope>
    <source>
        <strain evidence="1">ChiHjej10B9-4811</strain>
    </source>
</reference>
<dbReference type="Proteomes" id="UP000823908">
    <property type="component" value="Unassembled WGS sequence"/>
</dbReference>
<sequence>MPSAIQSITGQCDFSGLLEEPPAPGRLLHYYRPSAPSAPALCGESAPAGSWAAVPNGDAVTVAGYPLYEVCPACQVRFSALPSDSTQGGGVR</sequence>
<evidence type="ECO:0000313" key="1">
    <source>
        <dbReference type="EMBL" id="HJD51001.1"/>
    </source>
</evidence>
<gene>
    <name evidence="1" type="ORF">H9908_03935</name>
</gene>
<evidence type="ECO:0000313" key="2">
    <source>
        <dbReference type="Proteomes" id="UP000823908"/>
    </source>
</evidence>
<organism evidence="1 2">
    <name type="scientific">Candidatus Rothia avistercoris</name>
    <dbReference type="NCBI Taxonomy" id="2840479"/>
    <lineage>
        <taxon>Bacteria</taxon>
        <taxon>Bacillati</taxon>
        <taxon>Actinomycetota</taxon>
        <taxon>Actinomycetes</taxon>
        <taxon>Micrococcales</taxon>
        <taxon>Micrococcaceae</taxon>
        <taxon>Rothia</taxon>
    </lineage>
</organism>
<accession>A0A9D2UEL8</accession>
<dbReference type="EMBL" id="DWUS01000090">
    <property type="protein sequence ID" value="HJD51001.1"/>
    <property type="molecule type" value="Genomic_DNA"/>
</dbReference>
<name>A0A9D2UEL8_9MICC</name>
<comment type="caution">
    <text evidence="1">The sequence shown here is derived from an EMBL/GenBank/DDBJ whole genome shotgun (WGS) entry which is preliminary data.</text>
</comment>
<protein>
    <submittedName>
        <fullName evidence="1">Uncharacterized protein</fullName>
    </submittedName>
</protein>
<reference evidence="1" key="2">
    <citation type="submission" date="2021-04" db="EMBL/GenBank/DDBJ databases">
        <authorList>
            <person name="Gilroy R."/>
        </authorList>
    </citation>
    <scope>NUCLEOTIDE SEQUENCE</scope>
    <source>
        <strain evidence="1">ChiHjej10B9-4811</strain>
    </source>
</reference>